<keyword evidence="6" id="KW-1003">Cell membrane</keyword>
<reference evidence="7 8" key="1">
    <citation type="journal article" date="2015" name="Genome Announc.">
        <title>Expanding the biotechnology potential of lactobacilli through comparative genomics of 213 strains and associated genera.</title>
        <authorList>
            <person name="Sun Z."/>
            <person name="Harris H.M."/>
            <person name="McCann A."/>
            <person name="Guo C."/>
            <person name="Argimon S."/>
            <person name="Zhang W."/>
            <person name="Yang X."/>
            <person name="Jeffery I.B."/>
            <person name="Cooney J.C."/>
            <person name="Kagawa T.F."/>
            <person name="Liu W."/>
            <person name="Song Y."/>
            <person name="Salvetti E."/>
            <person name="Wrobel A."/>
            <person name="Rasinkangas P."/>
            <person name="Parkhill J."/>
            <person name="Rea M.C."/>
            <person name="O'Sullivan O."/>
            <person name="Ritari J."/>
            <person name="Douillard F.P."/>
            <person name="Paul Ross R."/>
            <person name="Yang R."/>
            <person name="Briner A.E."/>
            <person name="Felis G.E."/>
            <person name="de Vos W.M."/>
            <person name="Barrangou R."/>
            <person name="Klaenhammer T.R."/>
            <person name="Caufield P.W."/>
            <person name="Cui Y."/>
            <person name="Zhang H."/>
            <person name="O'Toole P.W."/>
        </authorList>
    </citation>
    <scope>NUCLEOTIDE SEQUENCE [LARGE SCALE GENOMIC DNA]</scope>
    <source>
        <strain evidence="7 8">DSM 23829</strain>
    </source>
</reference>
<evidence type="ECO:0000256" key="6">
    <source>
        <dbReference type="RuleBase" id="RU363041"/>
    </source>
</evidence>
<comment type="subcellular location">
    <subcellularLocation>
        <location evidence="6">Cell membrane</location>
        <topology evidence="6">Multi-pass membrane protein</topology>
    </subcellularLocation>
    <subcellularLocation>
        <location evidence="1">Membrane</location>
        <topology evidence="1">Multi-pass membrane protein</topology>
    </subcellularLocation>
</comment>
<feature type="transmembrane region" description="Helical" evidence="6">
    <location>
        <begin position="72"/>
        <end position="91"/>
    </location>
</feature>
<accession>A0A0R2B0Y4</accession>
<feature type="transmembrane region" description="Helical" evidence="6">
    <location>
        <begin position="166"/>
        <end position="185"/>
    </location>
</feature>
<keyword evidence="5 6" id="KW-0472">Membrane</keyword>
<keyword evidence="3 6" id="KW-0812">Transmembrane</keyword>
<feature type="transmembrane region" description="Helical" evidence="6">
    <location>
        <begin position="191"/>
        <end position="213"/>
    </location>
</feature>
<comment type="caution">
    <text evidence="7">The sequence shown here is derived from an EMBL/GenBank/DDBJ whole genome shotgun (WGS) entry which is preliminary data.</text>
</comment>
<evidence type="ECO:0000256" key="4">
    <source>
        <dbReference type="ARBA" id="ARBA00022989"/>
    </source>
</evidence>
<dbReference type="EMBL" id="AYYQ01000002">
    <property type="protein sequence ID" value="KRM69737.1"/>
    <property type="molecule type" value="Genomic_DNA"/>
</dbReference>
<feature type="transmembrane region" description="Helical" evidence="6">
    <location>
        <begin position="6"/>
        <end position="28"/>
    </location>
</feature>
<name>A0A0R2B0Y4_9LACO</name>
<evidence type="ECO:0000256" key="5">
    <source>
        <dbReference type="ARBA" id="ARBA00023136"/>
    </source>
</evidence>
<gene>
    <name evidence="7" type="ORF">FD06_GL000910</name>
</gene>
<dbReference type="AlphaFoldDB" id="A0A0R2B0Y4"/>
<proteinExistence type="inferred from homology"/>
<dbReference type="RefSeq" id="WP_054657467.1">
    <property type="nucleotide sequence ID" value="NZ_AYYQ01000002.1"/>
</dbReference>
<dbReference type="Pfam" id="PF01925">
    <property type="entry name" value="TauE"/>
    <property type="match status" value="1"/>
</dbReference>
<dbReference type="GO" id="GO:0005886">
    <property type="term" value="C:plasma membrane"/>
    <property type="evidence" value="ECO:0007669"/>
    <property type="project" value="UniProtKB-SubCell"/>
</dbReference>
<protein>
    <recommendedName>
        <fullName evidence="6">Probable membrane transporter protein</fullName>
    </recommendedName>
</protein>
<feature type="transmembrane region" description="Helical" evidence="6">
    <location>
        <begin position="131"/>
        <end position="159"/>
    </location>
</feature>
<dbReference type="InterPro" id="IPR002781">
    <property type="entry name" value="TM_pro_TauE-like"/>
</dbReference>
<feature type="transmembrane region" description="Helical" evidence="6">
    <location>
        <begin position="40"/>
        <end position="60"/>
    </location>
</feature>
<sequence length="243" mass="25799">MLLLILGFIVGGFVIIMGGGGAALYLGILTLVAHVSPSTATATSLYASIPSLIIGAYSHYRTGNMKFNYGNKMLITAVPFTIIGTILSHYISSKIYSWLIFLVFFCLGLQIIYQSFGKKKASKKMNPNRSYLFGVLSGLMVGIAGMSGGGPVVAGLLLMGLTMPQAAASSSYVLIVTSIVGLFMHATTGHIAWGAGSLLLFGAIIGAAIMPRVLARFDQRKVTKILRPTMGIIMLIMAFTSIF</sequence>
<feature type="transmembrane region" description="Helical" evidence="6">
    <location>
        <begin position="98"/>
        <end position="116"/>
    </location>
</feature>
<dbReference type="PATRIC" id="fig|1423781.4.peg.944"/>
<organism evidence="7 8">
    <name type="scientific">Apilactobacillus ozensis DSM 23829 = JCM 17196</name>
    <dbReference type="NCBI Taxonomy" id="1423781"/>
    <lineage>
        <taxon>Bacteria</taxon>
        <taxon>Bacillati</taxon>
        <taxon>Bacillota</taxon>
        <taxon>Bacilli</taxon>
        <taxon>Lactobacillales</taxon>
        <taxon>Lactobacillaceae</taxon>
        <taxon>Apilactobacillus</taxon>
    </lineage>
</organism>
<dbReference type="InterPro" id="IPR051598">
    <property type="entry name" value="TSUP/Inactive_protease-like"/>
</dbReference>
<feature type="transmembrane region" description="Helical" evidence="6">
    <location>
        <begin position="225"/>
        <end position="242"/>
    </location>
</feature>
<evidence type="ECO:0000256" key="1">
    <source>
        <dbReference type="ARBA" id="ARBA00004141"/>
    </source>
</evidence>
<evidence type="ECO:0000256" key="3">
    <source>
        <dbReference type="ARBA" id="ARBA00022692"/>
    </source>
</evidence>
<dbReference type="PANTHER" id="PTHR43701">
    <property type="entry name" value="MEMBRANE TRANSPORTER PROTEIN MJ0441-RELATED"/>
    <property type="match status" value="1"/>
</dbReference>
<dbReference type="Proteomes" id="UP000052012">
    <property type="component" value="Unassembled WGS sequence"/>
</dbReference>
<dbReference type="STRING" id="1423781.FD06_GL000910"/>
<comment type="similarity">
    <text evidence="2 6">Belongs to the 4-toluene sulfonate uptake permease (TSUP) (TC 2.A.102) family.</text>
</comment>
<evidence type="ECO:0000313" key="8">
    <source>
        <dbReference type="Proteomes" id="UP000052012"/>
    </source>
</evidence>
<keyword evidence="4 6" id="KW-1133">Transmembrane helix</keyword>
<evidence type="ECO:0000256" key="2">
    <source>
        <dbReference type="ARBA" id="ARBA00009142"/>
    </source>
</evidence>
<keyword evidence="8" id="KW-1185">Reference proteome</keyword>
<dbReference type="PANTHER" id="PTHR43701:SF2">
    <property type="entry name" value="MEMBRANE TRANSPORTER PROTEIN YJNA-RELATED"/>
    <property type="match status" value="1"/>
</dbReference>
<evidence type="ECO:0000313" key="7">
    <source>
        <dbReference type="EMBL" id="KRM69737.1"/>
    </source>
</evidence>
<dbReference type="OrthoDB" id="2324380at2"/>